<dbReference type="SUPFAM" id="SSF52954">
    <property type="entry name" value="Class II aaRS ABD-related"/>
    <property type="match status" value="1"/>
</dbReference>
<dbReference type="Gene3D" id="3.30.980.10">
    <property type="entry name" value="Threonyl-trna Synthetase, Chain A, domain 2"/>
    <property type="match status" value="1"/>
</dbReference>
<evidence type="ECO:0000256" key="2">
    <source>
        <dbReference type="ARBA" id="ARBA00022555"/>
    </source>
</evidence>
<comment type="similarity">
    <text evidence="1 12">Belongs to the class-II aminoacyl-tRNA synthetase family.</text>
</comment>
<dbReference type="Pfam" id="PF07973">
    <property type="entry name" value="tRNA_SAD"/>
    <property type="match status" value="1"/>
</dbReference>
<dbReference type="InterPro" id="IPR004154">
    <property type="entry name" value="Anticodon-bd"/>
</dbReference>
<feature type="domain" description="Aminoacyl-transfer RNA synthetases class-II family profile" evidence="13">
    <location>
        <begin position="253"/>
        <end position="518"/>
    </location>
</feature>
<evidence type="ECO:0000256" key="6">
    <source>
        <dbReference type="ARBA" id="ARBA00022833"/>
    </source>
</evidence>
<evidence type="ECO:0000256" key="11">
    <source>
        <dbReference type="ARBA" id="ARBA00049515"/>
    </source>
</evidence>
<organism evidence="14 15">
    <name type="scientific">Candidatus Uhrbacteria bacterium CG10_big_fil_rev_8_21_14_0_10_48_16</name>
    <dbReference type="NCBI Taxonomy" id="1975038"/>
    <lineage>
        <taxon>Bacteria</taxon>
        <taxon>Candidatus Uhriibacteriota</taxon>
    </lineage>
</organism>
<comment type="subcellular location">
    <subcellularLocation>
        <location evidence="12">Cytoplasm</location>
    </subcellularLocation>
</comment>
<dbReference type="PANTHER" id="PTHR11451:SF44">
    <property type="entry name" value="THREONINE--TRNA LIGASE, CHLOROPLASTIC_MITOCHONDRIAL 2"/>
    <property type="match status" value="1"/>
</dbReference>
<dbReference type="Gene3D" id="3.40.50.800">
    <property type="entry name" value="Anticodon-binding domain"/>
    <property type="match status" value="1"/>
</dbReference>
<dbReference type="InterPro" id="IPR036621">
    <property type="entry name" value="Anticodon-bd_dom_sf"/>
</dbReference>
<dbReference type="GO" id="GO:0005524">
    <property type="term" value="F:ATP binding"/>
    <property type="evidence" value="ECO:0007669"/>
    <property type="project" value="UniProtKB-UniRule"/>
</dbReference>
<dbReference type="FunFam" id="3.30.980.10:FF:000005">
    <property type="entry name" value="Threonyl-tRNA synthetase, mitochondrial"/>
    <property type="match status" value="1"/>
</dbReference>
<dbReference type="InterPro" id="IPR012947">
    <property type="entry name" value="tRNA_SAD"/>
</dbReference>
<comment type="caution">
    <text evidence="12">Lacks conserved residue(s) required for the propagation of feature annotation.</text>
</comment>
<dbReference type="InterPro" id="IPR002320">
    <property type="entry name" value="Thr-tRNA-ligase_IIa"/>
</dbReference>
<name>A0A2M8LFZ3_9BACT</name>
<dbReference type="FunFam" id="3.30.930.10:FF:000002">
    <property type="entry name" value="Threonine--tRNA ligase"/>
    <property type="match status" value="1"/>
</dbReference>
<dbReference type="GO" id="GO:0006435">
    <property type="term" value="P:threonyl-tRNA aminoacylation"/>
    <property type="evidence" value="ECO:0007669"/>
    <property type="project" value="UniProtKB-UniRule"/>
</dbReference>
<feature type="binding site" evidence="12">
    <location>
        <position position="495"/>
    </location>
    <ligand>
        <name>Zn(2+)</name>
        <dbReference type="ChEBI" id="CHEBI:29105"/>
        <note>catalytic</note>
    </ligand>
</feature>
<dbReference type="PANTHER" id="PTHR11451">
    <property type="entry name" value="THREONINE-TRNA LIGASE"/>
    <property type="match status" value="1"/>
</dbReference>
<feature type="binding site" evidence="12">
    <location>
        <position position="366"/>
    </location>
    <ligand>
        <name>Zn(2+)</name>
        <dbReference type="ChEBI" id="CHEBI:29105"/>
        <note>catalytic</note>
    </ligand>
</feature>
<dbReference type="Gene3D" id="3.30.54.20">
    <property type="match status" value="1"/>
</dbReference>
<dbReference type="Proteomes" id="UP000231436">
    <property type="component" value="Unassembled WGS sequence"/>
</dbReference>
<evidence type="ECO:0000256" key="5">
    <source>
        <dbReference type="ARBA" id="ARBA00022741"/>
    </source>
</evidence>
<evidence type="ECO:0000256" key="9">
    <source>
        <dbReference type="ARBA" id="ARBA00022917"/>
    </source>
</evidence>
<comment type="cofactor">
    <cofactor evidence="12">
        <name>Zn(2+)</name>
        <dbReference type="ChEBI" id="CHEBI:29105"/>
    </cofactor>
    <text evidence="12">Binds 1 zinc ion per subunit.</text>
</comment>
<dbReference type="SUPFAM" id="SSF55186">
    <property type="entry name" value="ThrRS/AlaRS common domain"/>
    <property type="match status" value="1"/>
</dbReference>
<keyword evidence="8 12" id="KW-0694">RNA-binding</keyword>
<evidence type="ECO:0000256" key="10">
    <source>
        <dbReference type="ARBA" id="ARBA00023146"/>
    </source>
</evidence>
<dbReference type="InterPro" id="IPR002314">
    <property type="entry name" value="aa-tRNA-synt_IIb"/>
</dbReference>
<keyword evidence="2 12" id="KW-0820">tRNA-binding</keyword>
<gene>
    <name evidence="12" type="primary">thrS</name>
    <name evidence="14" type="ORF">COV05_05035</name>
</gene>
<dbReference type="GO" id="GO:0005737">
    <property type="term" value="C:cytoplasm"/>
    <property type="evidence" value="ECO:0007669"/>
    <property type="project" value="UniProtKB-SubCell"/>
</dbReference>
<dbReference type="Pfam" id="PF00587">
    <property type="entry name" value="tRNA-synt_2b"/>
    <property type="match status" value="1"/>
</dbReference>
<reference evidence="15" key="1">
    <citation type="submission" date="2017-09" db="EMBL/GenBank/DDBJ databases">
        <title>Depth-based differentiation of microbial function through sediment-hosted aquifers and enrichment of novel symbionts in the deep terrestrial subsurface.</title>
        <authorList>
            <person name="Probst A.J."/>
            <person name="Ladd B."/>
            <person name="Jarett J.K."/>
            <person name="Geller-Mcgrath D.E."/>
            <person name="Sieber C.M.K."/>
            <person name="Emerson J.B."/>
            <person name="Anantharaman K."/>
            <person name="Thomas B.C."/>
            <person name="Malmstrom R."/>
            <person name="Stieglmeier M."/>
            <person name="Klingl A."/>
            <person name="Woyke T."/>
            <person name="Ryan C.M."/>
            <person name="Banfield J.F."/>
        </authorList>
    </citation>
    <scope>NUCLEOTIDE SEQUENCE [LARGE SCALE GENOMIC DNA]</scope>
</reference>
<evidence type="ECO:0000313" key="15">
    <source>
        <dbReference type="Proteomes" id="UP000231436"/>
    </source>
</evidence>
<dbReference type="NCBIfam" id="TIGR00418">
    <property type="entry name" value="thrS"/>
    <property type="match status" value="1"/>
</dbReference>
<dbReference type="Gene3D" id="3.30.930.10">
    <property type="entry name" value="Bira Bifunctional Protein, Domain 2"/>
    <property type="match status" value="1"/>
</dbReference>
<dbReference type="CDD" id="cd00771">
    <property type="entry name" value="ThrRS_core"/>
    <property type="match status" value="1"/>
</dbReference>
<dbReference type="GO" id="GO:0000049">
    <property type="term" value="F:tRNA binding"/>
    <property type="evidence" value="ECO:0007669"/>
    <property type="project" value="UniProtKB-KW"/>
</dbReference>
<evidence type="ECO:0000256" key="4">
    <source>
        <dbReference type="ARBA" id="ARBA00022723"/>
    </source>
</evidence>
<keyword evidence="3 12" id="KW-0436">Ligase</keyword>
<sequence length="620" mass="71063">MGWNRPCWVPKLREDGAFLNNQKSMHEDNLHAMRHTAAHVLAAAAQRLYPGVKFGVGPVIENGFFYDILFPEPVSDDVLKKLEKEMHKIVNQGHEMAREEMSIDEAIAFFAEKDQEFKVELLKDLKEKGTTKINPEEAQDIDVEHPDTASIYKTGEFVDLCRGPHVGNTKEVGAFKLWKLAGAYWRGNEGNAQLQRIYGLCFETKEELDAYLTMLEEAKKRDHRKLGKELDLFIFSDLVGPGLPMWTPKGTILRNKLDEFVWSLRQARGYQKVEIPHITKKELYETSGHWEKFQDELFKITTREGHVFAMKPMNCPHHTQIFDRKQHSYREMPQRLANTTMCYRDEQTGELHGLSRLRSFTQDDAHVFCRESQVKEEAMKIWDIIETFYGAFGFSLRLRLSTHDPNNMEKYLGGLDLWDKSVSGLKEMLDERGAEYFLGVGEAAFYGPKIDFITKDSIGREWQVATIQLDRNLPERFNLSCVNEAGEPERIVMIHAAIMGAIERFLSVMIEHTAGAFPFWLAPVQIVLATVSQDYIAFAKELEEKLRTAGVRVELDASHEKLGRKIRDAAKNKVPWTIVIGAQEADGGDFKVNVFGQEEDLLIEAGELIDRAKQESQFPE</sequence>
<keyword evidence="6 12" id="KW-0862">Zinc</keyword>
<dbReference type="GO" id="GO:0004829">
    <property type="term" value="F:threonine-tRNA ligase activity"/>
    <property type="evidence" value="ECO:0007669"/>
    <property type="project" value="UniProtKB-UniRule"/>
</dbReference>
<comment type="subunit">
    <text evidence="12">Homodimer.</text>
</comment>
<evidence type="ECO:0000256" key="7">
    <source>
        <dbReference type="ARBA" id="ARBA00022840"/>
    </source>
</evidence>
<keyword evidence="4 12" id="KW-0479">Metal-binding</keyword>
<evidence type="ECO:0000256" key="3">
    <source>
        <dbReference type="ARBA" id="ARBA00022598"/>
    </source>
</evidence>
<dbReference type="HAMAP" id="MF_00184">
    <property type="entry name" value="Thr_tRNA_synth"/>
    <property type="match status" value="1"/>
</dbReference>
<dbReference type="InterPro" id="IPR045864">
    <property type="entry name" value="aa-tRNA-synth_II/BPL/LPL"/>
</dbReference>
<dbReference type="PRINTS" id="PR01047">
    <property type="entry name" value="TRNASYNTHTHR"/>
</dbReference>
<keyword evidence="12" id="KW-0963">Cytoplasm</keyword>
<dbReference type="GO" id="GO:0046872">
    <property type="term" value="F:metal ion binding"/>
    <property type="evidence" value="ECO:0007669"/>
    <property type="project" value="UniProtKB-KW"/>
</dbReference>
<dbReference type="PROSITE" id="PS50862">
    <property type="entry name" value="AA_TRNA_LIGASE_II"/>
    <property type="match status" value="1"/>
</dbReference>
<dbReference type="SUPFAM" id="SSF55681">
    <property type="entry name" value="Class II aaRS and biotin synthetases"/>
    <property type="match status" value="1"/>
</dbReference>
<comment type="catalytic activity">
    <reaction evidence="11 12">
        <text>tRNA(Thr) + L-threonine + ATP = L-threonyl-tRNA(Thr) + AMP + diphosphate + H(+)</text>
        <dbReference type="Rhea" id="RHEA:24624"/>
        <dbReference type="Rhea" id="RHEA-COMP:9670"/>
        <dbReference type="Rhea" id="RHEA-COMP:9704"/>
        <dbReference type="ChEBI" id="CHEBI:15378"/>
        <dbReference type="ChEBI" id="CHEBI:30616"/>
        <dbReference type="ChEBI" id="CHEBI:33019"/>
        <dbReference type="ChEBI" id="CHEBI:57926"/>
        <dbReference type="ChEBI" id="CHEBI:78442"/>
        <dbReference type="ChEBI" id="CHEBI:78534"/>
        <dbReference type="ChEBI" id="CHEBI:456215"/>
        <dbReference type="EC" id="6.1.1.3"/>
    </reaction>
</comment>
<dbReference type="EMBL" id="PFEU01000028">
    <property type="protein sequence ID" value="PJE76372.1"/>
    <property type="molecule type" value="Genomic_DNA"/>
</dbReference>
<accession>A0A2M8LFZ3</accession>
<dbReference type="EC" id="6.1.1.3" evidence="12"/>
<keyword evidence="7 12" id="KW-0067">ATP-binding</keyword>
<comment type="caution">
    <text evidence="14">The sequence shown here is derived from an EMBL/GenBank/DDBJ whole genome shotgun (WGS) entry which is preliminary data.</text>
</comment>
<dbReference type="SMART" id="SM00863">
    <property type="entry name" value="tRNA_SAD"/>
    <property type="match status" value="1"/>
</dbReference>
<dbReference type="AlphaFoldDB" id="A0A2M8LFZ3"/>
<evidence type="ECO:0000256" key="1">
    <source>
        <dbReference type="ARBA" id="ARBA00008226"/>
    </source>
</evidence>
<keyword evidence="9 12" id="KW-0648">Protein biosynthesis</keyword>
<keyword evidence="10 12" id="KW-0030">Aminoacyl-tRNA synthetase</keyword>
<keyword evidence="5 12" id="KW-0547">Nucleotide-binding</keyword>
<proteinExistence type="inferred from homology"/>
<dbReference type="InterPro" id="IPR018163">
    <property type="entry name" value="Thr/Ala-tRNA-synth_IIc_edit"/>
</dbReference>
<protein>
    <recommendedName>
        <fullName evidence="12">Threonine--tRNA ligase</fullName>
        <ecNumber evidence="12">6.1.1.3</ecNumber>
    </recommendedName>
    <alternativeName>
        <fullName evidence="12">Threonyl-tRNA synthetase</fullName>
        <shortName evidence="12">ThrRS</shortName>
    </alternativeName>
</protein>
<dbReference type="InterPro" id="IPR033728">
    <property type="entry name" value="ThrRS_core"/>
</dbReference>
<evidence type="ECO:0000313" key="14">
    <source>
        <dbReference type="EMBL" id="PJE76372.1"/>
    </source>
</evidence>
<evidence type="ECO:0000259" key="13">
    <source>
        <dbReference type="PROSITE" id="PS50862"/>
    </source>
</evidence>
<dbReference type="InterPro" id="IPR006195">
    <property type="entry name" value="aa-tRNA-synth_II"/>
</dbReference>
<evidence type="ECO:0000256" key="8">
    <source>
        <dbReference type="ARBA" id="ARBA00022884"/>
    </source>
</evidence>
<dbReference type="Pfam" id="PF03129">
    <property type="entry name" value="HGTP_anticodon"/>
    <property type="match status" value="1"/>
</dbReference>
<evidence type="ECO:0000256" key="12">
    <source>
        <dbReference type="HAMAP-Rule" id="MF_00184"/>
    </source>
</evidence>
<feature type="binding site" evidence="12">
    <location>
        <position position="315"/>
    </location>
    <ligand>
        <name>Zn(2+)</name>
        <dbReference type="ChEBI" id="CHEBI:29105"/>
        <note>catalytic</note>
    </ligand>
</feature>